<feature type="compositionally biased region" description="Polar residues" evidence="1">
    <location>
        <begin position="47"/>
        <end position="63"/>
    </location>
</feature>
<evidence type="ECO:0000256" key="1">
    <source>
        <dbReference type="SAM" id="MobiDB-lite"/>
    </source>
</evidence>
<proteinExistence type="predicted"/>
<organism evidence="2 3">
    <name type="scientific">Myotis brandtii</name>
    <name type="common">Brandt's bat</name>
    <dbReference type="NCBI Taxonomy" id="109478"/>
    <lineage>
        <taxon>Eukaryota</taxon>
        <taxon>Metazoa</taxon>
        <taxon>Chordata</taxon>
        <taxon>Craniata</taxon>
        <taxon>Vertebrata</taxon>
        <taxon>Euteleostomi</taxon>
        <taxon>Mammalia</taxon>
        <taxon>Eutheria</taxon>
        <taxon>Laurasiatheria</taxon>
        <taxon>Chiroptera</taxon>
        <taxon>Yangochiroptera</taxon>
        <taxon>Vespertilionidae</taxon>
        <taxon>Myotis</taxon>
    </lineage>
</organism>
<feature type="region of interest" description="Disordered" evidence="1">
    <location>
        <begin position="1"/>
        <end position="77"/>
    </location>
</feature>
<name>S7PK02_MYOBR</name>
<evidence type="ECO:0000313" key="3">
    <source>
        <dbReference type="Proteomes" id="UP000052978"/>
    </source>
</evidence>
<dbReference type="Proteomes" id="UP000052978">
    <property type="component" value="Unassembled WGS sequence"/>
</dbReference>
<dbReference type="AlphaFoldDB" id="S7PK02"/>
<feature type="region of interest" description="Disordered" evidence="1">
    <location>
        <begin position="125"/>
        <end position="157"/>
    </location>
</feature>
<sequence>MGTIAPAQAQPIRSCGLGEQVEGIAHSLPGPGTPTPHGEKPHVRTLQAFSSPPQAGAQDSQQLPVPPEPLHRAPSAEPRWLPPCLHPYLLLALLSCLEHGQVVGPAGLLGFLVLLPQCLPEHWEGTRPESPSGGGRGEVEGPGNTSHLWACPTSAPN</sequence>
<accession>S7PK02</accession>
<gene>
    <name evidence="2" type="ORF">D623_10000761</name>
</gene>
<evidence type="ECO:0000313" key="2">
    <source>
        <dbReference type="EMBL" id="EPQ11168.1"/>
    </source>
</evidence>
<keyword evidence="3" id="KW-1185">Reference proteome</keyword>
<reference evidence="2 3" key="1">
    <citation type="journal article" date="2013" name="Nat. Commun.">
        <title>Genome analysis reveals insights into physiology and longevity of the Brandt's bat Myotis brandtii.</title>
        <authorList>
            <person name="Seim I."/>
            <person name="Fang X."/>
            <person name="Xiong Z."/>
            <person name="Lobanov A.V."/>
            <person name="Huang Z."/>
            <person name="Ma S."/>
            <person name="Feng Y."/>
            <person name="Turanov A.A."/>
            <person name="Zhu Y."/>
            <person name="Lenz T.L."/>
            <person name="Gerashchenko M.V."/>
            <person name="Fan D."/>
            <person name="Hee Yim S."/>
            <person name="Yao X."/>
            <person name="Jordan D."/>
            <person name="Xiong Y."/>
            <person name="Ma Y."/>
            <person name="Lyapunov A.N."/>
            <person name="Chen G."/>
            <person name="Kulakova O.I."/>
            <person name="Sun Y."/>
            <person name="Lee S.G."/>
            <person name="Bronson R.T."/>
            <person name="Moskalev A.A."/>
            <person name="Sunyaev S.R."/>
            <person name="Zhang G."/>
            <person name="Krogh A."/>
            <person name="Wang J."/>
            <person name="Gladyshev V.N."/>
        </authorList>
    </citation>
    <scope>NUCLEOTIDE SEQUENCE [LARGE SCALE GENOMIC DNA]</scope>
</reference>
<protein>
    <submittedName>
        <fullName evidence="2">Uncharacterized protein</fullName>
    </submittedName>
</protein>
<dbReference type="EMBL" id="KE163199">
    <property type="protein sequence ID" value="EPQ11168.1"/>
    <property type="molecule type" value="Genomic_DNA"/>
</dbReference>